<feature type="transmembrane region" description="Helical" evidence="1">
    <location>
        <begin position="61"/>
        <end position="80"/>
    </location>
</feature>
<feature type="transmembrane region" description="Helical" evidence="1">
    <location>
        <begin position="92"/>
        <end position="113"/>
    </location>
</feature>
<evidence type="ECO:0000313" key="2">
    <source>
        <dbReference type="EMBL" id="HJB97043.1"/>
    </source>
</evidence>
<name>A0A9D2MT33_9FIRM</name>
<dbReference type="Proteomes" id="UP000826793">
    <property type="component" value="Unassembled WGS sequence"/>
</dbReference>
<protein>
    <submittedName>
        <fullName evidence="2">Uncharacterized protein</fullName>
    </submittedName>
</protein>
<organism evidence="2 3">
    <name type="scientific">Candidatus Acutalibacter pullicola</name>
    <dbReference type="NCBI Taxonomy" id="2838417"/>
    <lineage>
        <taxon>Bacteria</taxon>
        <taxon>Bacillati</taxon>
        <taxon>Bacillota</taxon>
        <taxon>Clostridia</taxon>
        <taxon>Eubacteriales</taxon>
        <taxon>Acutalibacteraceae</taxon>
        <taxon>Acutalibacter</taxon>
    </lineage>
</organism>
<dbReference type="AlphaFoldDB" id="A0A9D2MT33"/>
<keyword evidence="1" id="KW-1133">Transmembrane helix</keyword>
<sequence length="114" mass="12354">MTLGRLLTNLLLTVALEGGALWVFPRDKKLVWYSFLCNLLTNPAANLLMALLVLWQGAGMYLPALVCLELLVVAAEAFVYRLLAGWPWKKAALCSLGLNGFSCGVGLLLQGVFA</sequence>
<gene>
    <name evidence="2" type="ORF">H9710_00490</name>
</gene>
<dbReference type="EMBL" id="DWXG01000004">
    <property type="protein sequence ID" value="HJB97043.1"/>
    <property type="molecule type" value="Genomic_DNA"/>
</dbReference>
<reference evidence="2" key="2">
    <citation type="submission" date="2021-04" db="EMBL/GenBank/DDBJ databases">
        <authorList>
            <person name="Gilroy R."/>
        </authorList>
    </citation>
    <scope>NUCLEOTIDE SEQUENCE</scope>
    <source>
        <strain evidence="2">CHK185-1770</strain>
    </source>
</reference>
<proteinExistence type="predicted"/>
<keyword evidence="1" id="KW-0472">Membrane</keyword>
<evidence type="ECO:0000313" key="3">
    <source>
        <dbReference type="Proteomes" id="UP000826793"/>
    </source>
</evidence>
<reference evidence="2" key="1">
    <citation type="journal article" date="2021" name="PeerJ">
        <title>Extensive microbial diversity within the chicken gut microbiome revealed by metagenomics and culture.</title>
        <authorList>
            <person name="Gilroy R."/>
            <person name="Ravi A."/>
            <person name="Getino M."/>
            <person name="Pursley I."/>
            <person name="Horton D.L."/>
            <person name="Alikhan N.F."/>
            <person name="Baker D."/>
            <person name="Gharbi K."/>
            <person name="Hall N."/>
            <person name="Watson M."/>
            <person name="Adriaenssens E.M."/>
            <person name="Foster-Nyarko E."/>
            <person name="Jarju S."/>
            <person name="Secka A."/>
            <person name="Antonio M."/>
            <person name="Oren A."/>
            <person name="Chaudhuri R.R."/>
            <person name="La Ragione R."/>
            <person name="Hildebrand F."/>
            <person name="Pallen M.J."/>
        </authorList>
    </citation>
    <scope>NUCLEOTIDE SEQUENCE</scope>
    <source>
        <strain evidence="2">CHK185-1770</strain>
    </source>
</reference>
<comment type="caution">
    <text evidence="2">The sequence shown here is derived from an EMBL/GenBank/DDBJ whole genome shotgun (WGS) entry which is preliminary data.</text>
</comment>
<accession>A0A9D2MT33</accession>
<evidence type="ECO:0000256" key="1">
    <source>
        <dbReference type="SAM" id="Phobius"/>
    </source>
</evidence>
<keyword evidence="1" id="KW-0812">Transmembrane</keyword>
<feature type="transmembrane region" description="Helical" evidence="1">
    <location>
        <begin position="31"/>
        <end position="55"/>
    </location>
</feature>
<feature type="transmembrane region" description="Helical" evidence="1">
    <location>
        <begin position="6"/>
        <end position="24"/>
    </location>
</feature>